<feature type="binding site" evidence="9">
    <location>
        <position position="7"/>
    </location>
    <ligand>
        <name>Mg(2+)</name>
        <dbReference type="ChEBI" id="CHEBI:18420"/>
        <label>1</label>
    </ligand>
</feature>
<dbReference type="InterPro" id="IPR037493">
    <property type="entry name" value="ExoIII-like"/>
</dbReference>
<dbReference type="InterPro" id="IPR012309">
    <property type="entry name" value="DNA_ligase_ATP-dep_C"/>
</dbReference>
<feature type="binding site" evidence="9">
    <location>
        <position position="147"/>
    </location>
    <ligand>
        <name>Mg(2+)</name>
        <dbReference type="ChEBI" id="CHEBI:18420"/>
        <label>1</label>
    </ligand>
</feature>
<dbReference type="InterPro" id="IPR005135">
    <property type="entry name" value="Endo/exonuclease/phosphatase"/>
</dbReference>
<dbReference type="GO" id="GO:0003677">
    <property type="term" value="F:DNA binding"/>
    <property type="evidence" value="ECO:0007669"/>
    <property type="project" value="InterPro"/>
</dbReference>
<feature type="domain" description="ATP-dependent DNA ligase family profile" evidence="11">
    <location>
        <begin position="386"/>
        <end position="526"/>
    </location>
</feature>
<dbReference type="InterPro" id="IPR012310">
    <property type="entry name" value="DNA_ligase_ATP-dep_cent"/>
</dbReference>
<dbReference type="AlphaFoldDB" id="A0A372NRQ7"/>
<keyword evidence="6 9" id="KW-0460">Magnesium</keyword>
<keyword evidence="9" id="KW-0464">Manganese</keyword>
<dbReference type="NCBIfam" id="TIGR00195">
    <property type="entry name" value="exoDNase_III"/>
    <property type="match status" value="1"/>
</dbReference>
<dbReference type="Proteomes" id="UP000264217">
    <property type="component" value="Unassembled WGS sequence"/>
</dbReference>
<dbReference type="InterPro" id="IPR036691">
    <property type="entry name" value="Endo/exonu/phosph_ase_sf"/>
</dbReference>
<dbReference type="InterPro" id="IPR014146">
    <property type="entry name" value="LigD_ligase_dom"/>
</dbReference>
<dbReference type="PROSITE" id="PS00726">
    <property type="entry name" value="AP_NUCLEASE_F1_1"/>
    <property type="match status" value="1"/>
</dbReference>
<dbReference type="Gene3D" id="2.40.50.140">
    <property type="entry name" value="Nucleic acid-binding proteins"/>
    <property type="match status" value="1"/>
</dbReference>
<dbReference type="InterPro" id="IPR016059">
    <property type="entry name" value="DNA_ligase_ATP-dep_CS"/>
</dbReference>
<feature type="binding site" evidence="9">
    <location>
        <position position="248"/>
    </location>
    <ligand>
        <name>Mg(2+)</name>
        <dbReference type="ChEBI" id="CHEBI:18420"/>
        <label>1</label>
    </ligand>
</feature>
<evidence type="ECO:0000259" key="11">
    <source>
        <dbReference type="PROSITE" id="PS50160"/>
    </source>
</evidence>
<comment type="similarity">
    <text evidence="1">Belongs to the DNA repair enzymes AP/ExoA family.</text>
</comment>
<feature type="site" description="Interaction with DNA substrate" evidence="10">
    <location>
        <position position="248"/>
    </location>
</feature>
<dbReference type="GO" id="GO:0004519">
    <property type="term" value="F:endonuclease activity"/>
    <property type="evidence" value="ECO:0007669"/>
    <property type="project" value="InterPro"/>
</dbReference>
<evidence type="ECO:0000256" key="2">
    <source>
        <dbReference type="ARBA" id="ARBA00012727"/>
    </source>
</evidence>
<dbReference type="Pfam" id="PF01068">
    <property type="entry name" value="DNA_ligase_A_M"/>
    <property type="match status" value="1"/>
</dbReference>
<dbReference type="PROSITE" id="PS51435">
    <property type="entry name" value="AP_NUCLEASE_F1_4"/>
    <property type="match status" value="1"/>
</dbReference>
<evidence type="ECO:0000256" key="9">
    <source>
        <dbReference type="PIRSR" id="PIRSR604808-2"/>
    </source>
</evidence>
<keyword evidence="3" id="KW-0436">Ligase</keyword>
<dbReference type="GO" id="GO:0006281">
    <property type="term" value="P:DNA repair"/>
    <property type="evidence" value="ECO:0007669"/>
    <property type="project" value="InterPro"/>
</dbReference>
<feature type="site" description="Transition state stabilizer" evidence="10">
    <location>
        <position position="149"/>
    </location>
</feature>
<evidence type="ECO:0000256" key="5">
    <source>
        <dbReference type="ARBA" id="ARBA00022801"/>
    </source>
</evidence>
<evidence type="ECO:0000256" key="4">
    <source>
        <dbReference type="ARBA" id="ARBA00022723"/>
    </source>
</evidence>
<dbReference type="PROSITE" id="PS50160">
    <property type="entry name" value="DNA_LIGASE_A3"/>
    <property type="match status" value="1"/>
</dbReference>
<dbReference type="InterPro" id="IPR012340">
    <property type="entry name" value="NA-bd_OB-fold"/>
</dbReference>
<dbReference type="OrthoDB" id="9802472at2"/>
<gene>
    <name evidence="12" type="primary">xth</name>
    <name evidence="12" type="ORF">D0C36_20560</name>
</gene>
<name>A0A372NRQ7_9SPHI</name>
<dbReference type="PANTHER" id="PTHR43250:SF1">
    <property type="entry name" value="EXODEOXYRIBONUCLEASE III"/>
    <property type="match status" value="1"/>
</dbReference>
<dbReference type="EMBL" id="QWDC01000003">
    <property type="protein sequence ID" value="RFZ91320.1"/>
    <property type="molecule type" value="Genomic_DNA"/>
</dbReference>
<dbReference type="Pfam" id="PF03372">
    <property type="entry name" value="Exo_endo_phos"/>
    <property type="match status" value="1"/>
</dbReference>
<dbReference type="CDD" id="cd09086">
    <property type="entry name" value="ExoIII-like_AP-endo"/>
    <property type="match status" value="1"/>
</dbReference>
<protein>
    <recommendedName>
        <fullName evidence="2">DNA ligase (ATP)</fullName>
        <ecNumber evidence="2">6.5.1.1</ecNumber>
    </recommendedName>
</protein>
<dbReference type="EC" id="6.5.1.1" evidence="2"/>
<dbReference type="PROSITE" id="PS00333">
    <property type="entry name" value="DNA_LIGASE_A2"/>
    <property type="match status" value="1"/>
</dbReference>
<dbReference type="SUPFAM" id="SSF50249">
    <property type="entry name" value="Nucleic acid-binding proteins"/>
    <property type="match status" value="1"/>
</dbReference>
<reference evidence="12 13" key="1">
    <citation type="submission" date="2018-08" db="EMBL/GenBank/DDBJ databases">
        <title>Mucilaginibacter sp. MYSH2.</title>
        <authorList>
            <person name="Seo T."/>
        </authorList>
    </citation>
    <scope>NUCLEOTIDE SEQUENCE [LARGE SCALE GENOMIC DNA]</scope>
    <source>
        <strain evidence="12 13">MYSH2</strain>
    </source>
</reference>
<dbReference type="GO" id="GO:0046872">
    <property type="term" value="F:metal ion binding"/>
    <property type="evidence" value="ECO:0007669"/>
    <property type="project" value="UniProtKB-KW"/>
</dbReference>
<comment type="cofactor">
    <cofactor evidence="9">
        <name>Mg(2+)</name>
        <dbReference type="ChEBI" id="CHEBI:18420"/>
    </cofactor>
    <cofactor evidence="9">
        <name>Mn(2+)</name>
        <dbReference type="ChEBI" id="CHEBI:29035"/>
    </cofactor>
    <text evidence="9">Probably binds two magnesium or manganese ions per subunit.</text>
</comment>
<dbReference type="RefSeq" id="WP_117393565.1">
    <property type="nucleotide sequence ID" value="NZ_QWDC01000003.1"/>
</dbReference>
<dbReference type="GO" id="GO:0006310">
    <property type="term" value="P:DNA recombination"/>
    <property type="evidence" value="ECO:0007669"/>
    <property type="project" value="InterPro"/>
</dbReference>
<evidence type="ECO:0000256" key="3">
    <source>
        <dbReference type="ARBA" id="ARBA00022598"/>
    </source>
</evidence>
<feature type="binding site" evidence="9">
    <location>
        <position position="149"/>
    </location>
    <ligand>
        <name>Mg(2+)</name>
        <dbReference type="ChEBI" id="CHEBI:18420"/>
        <label>1</label>
    </ligand>
</feature>
<evidence type="ECO:0000256" key="10">
    <source>
        <dbReference type="PIRSR" id="PIRSR604808-3"/>
    </source>
</evidence>
<organism evidence="12 13">
    <name type="scientific">Mucilaginibacter conchicola</name>
    <dbReference type="NCBI Taxonomy" id="2303333"/>
    <lineage>
        <taxon>Bacteria</taxon>
        <taxon>Pseudomonadati</taxon>
        <taxon>Bacteroidota</taxon>
        <taxon>Sphingobacteriia</taxon>
        <taxon>Sphingobacteriales</taxon>
        <taxon>Sphingobacteriaceae</taxon>
        <taxon>Mucilaginibacter</taxon>
    </lineage>
</organism>
<evidence type="ECO:0000256" key="1">
    <source>
        <dbReference type="ARBA" id="ARBA00007092"/>
    </source>
</evidence>
<accession>A0A372NRQ7</accession>
<evidence type="ECO:0000256" key="7">
    <source>
        <dbReference type="ARBA" id="ARBA00034003"/>
    </source>
</evidence>
<feature type="binding site" evidence="9">
    <location>
        <position position="247"/>
    </location>
    <ligand>
        <name>Mg(2+)</name>
        <dbReference type="ChEBI" id="CHEBI:18420"/>
        <label>1</label>
    </ligand>
</feature>
<keyword evidence="5 12" id="KW-0378">Hydrolase</keyword>
<comment type="caution">
    <text evidence="12">The sequence shown here is derived from an EMBL/GenBank/DDBJ whole genome shotgun (WGS) entry which is preliminary data.</text>
</comment>
<dbReference type="GO" id="GO:0008311">
    <property type="term" value="F:double-stranded DNA 3'-5' DNA exonuclease activity"/>
    <property type="evidence" value="ECO:0007669"/>
    <property type="project" value="InterPro"/>
</dbReference>
<dbReference type="CDD" id="cd07971">
    <property type="entry name" value="OBF_DNA_ligase_LigD"/>
    <property type="match status" value="1"/>
</dbReference>
<dbReference type="InterPro" id="IPR020847">
    <property type="entry name" value="AP_endonuclease_F1_BS"/>
</dbReference>
<dbReference type="Pfam" id="PF04679">
    <property type="entry name" value="DNA_ligase_A_C"/>
    <property type="match status" value="1"/>
</dbReference>
<dbReference type="Gene3D" id="3.60.10.10">
    <property type="entry name" value="Endonuclease/exonuclease/phosphatase"/>
    <property type="match status" value="1"/>
</dbReference>
<dbReference type="GO" id="GO:0005524">
    <property type="term" value="F:ATP binding"/>
    <property type="evidence" value="ECO:0007669"/>
    <property type="project" value="InterPro"/>
</dbReference>
<dbReference type="NCBIfam" id="TIGR02779">
    <property type="entry name" value="NHEJ_ligase_lig"/>
    <property type="match status" value="1"/>
</dbReference>
<sequence length="635" mass="72545">MKIATYNINGINGRLEILLRWIKEAKPDIVCLQELKAENRAFPEQQLKTAGYNAIWQGQKSWNGVAILAKSEIRELRRDLPGEDEKFTHSRYIEAFVDGIVIGCIYLPNGNPWPGGKFDYKLRWFQRLADHAKDLVNRDLPVMLIGDYNVMPTELDTYKPEKYEANALFRPESRKAYQDLIAQGWTDAIRTLFPNERIYTFWDYLRDAYGRNAGLRLDHFLLNPVIVNRLKTGQVDKHVRGWQGSSDHAPVWIELSEHDLPRKKPKTTTSMIVVNKAQVSELQNLLAKAPTSAPPLKLQPMKATLVREPFNDAGWLYEIKWDGYRALAVVNQQEAELISRNNISFDQFHPIAEALKKWNANAIIDGEIVVLGADGKSDFSAIQNWQRRKDGRLVYNVFDILWYEGRDLRQLPLTERKAILDVVLPTDDTIRQSKAFAVNGIDFFHAAEKAGIEGIMAKKADSTYTSGDRSRQWLKVKVERRQEVVIGAFTRNSGTDKLFSALAIGVYQKGVLRYIGKVGTGWSGKKQKEMMAEFEPLITDVCPFEVEPDVDETSQYRPRRLGAKPFWLKPELVCEVNIADITGDGKVRQASFKGMRRDKDPKEVILEVPADRQSTVAEADESAERIKKKLLKRKP</sequence>
<dbReference type="InterPro" id="IPR004808">
    <property type="entry name" value="AP_endonuc_1"/>
</dbReference>
<feature type="active site" evidence="8">
    <location>
        <position position="106"/>
    </location>
</feature>
<keyword evidence="13" id="KW-1185">Reference proteome</keyword>
<keyword evidence="4 9" id="KW-0479">Metal-binding</keyword>
<feature type="site" description="Important for catalytic activity" evidence="10">
    <location>
        <position position="218"/>
    </location>
</feature>
<dbReference type="Gene3D" id="3.30.1490.70">
    <property type="match status" value="1"/>
</dbReference>
<feature type="binding site" evidence="9">
    <location>
        <position position="34"/>
    </location>
    <ligand>
        <name>Mg(2+)</name>
        <dbReference type="ChEBI" id="CHEBI:18420"/>
        <label>1</label>
    </ligand>
</feature>
<evidence type="ECO:0000313" key="12">
    <source>
        <dbReference type="EMBL" id="RFZ91320.1"/>
    </source>
</evidence>
<proteinExistence type="inferred from homology"/>
<feature type="active site" description="Proton acceptor" evidence="8">
    <location>
        <position position="248"/>
    </location>
</feature>
<dbReference type="PANTHER" id="PTHR43250">
    <property type="entry name" value="EXODEOXYRIBONUCLEASE III"/>
    <property type="match status" value="1"/>
</dbReference>
<dbReference type="Gene3D" id="3.30.470.30">
    <property type="entry name" value="DNA ligase/mRNA capping enzyme"/>
    <property type="match status" value="1"/>
</dbReference>
<dbReference type="SUPFAM" id="SSF56219">
    <property type="entry name" value="DNase I-like"/>
    <property type="match status" value="1"/>
</dbReference>
<dbReference type="GO" id="GO:0003910">
    <property type="term" value="F:DNA ligase (ATP) activity"/>
    <property type="evidence" value="ECO:0007669"/>
    <property type="project" value="UniProtKB-EC"/>
</dbReference>
<evidence type="ECO:0000313" key="13">
    <source>
        <dbReference type="Proteomes" id="UP000264217"/>
    </source>
</evidence>
<evidence type="ECO:0000256" key="6">
    <source>
        <dbReference type="ARBA" id="ARBA00022842"/>
    </source>
</evidence>
<dbReference type="CDD" id="cd07906">
    <property type="entry name" value="Adenylation_DNA_ligase_LigD_LigC"/>
    <property type="match status" value="1"/>
</dbReference>
<feature type="active site" description="Proton donor/acceptor" evidence="8">
    <location>
        <position position="147"/>
    </location>
</feature>
<comment type="catalytic activity">
    <reaction evidence="7">
        <text>ATP + (deoxyribonucleotide)n-3'-hydroxyl + 5'-phospho-(deoxyribonucleotide)m = (deoxyribonucleotide)n+m + AMP + diphosphate.</text>
        <dbReference type="EC" id="6.5.1.1"/>
    </reaction>
</comment>
<dbReference type="NCBIfam" id="TIGR00633">
    <property type="entry name" value="xth"/>
    <property type="match status" value="1"/>
</dbReference>
<evidence type="ECO:0000256" key="8">
    <source>
        <dbReference type="PIRSR" id="PIRSR604808-1"/>
    </source>
</evidence>
<dbReference type="SUPFAM" id="SSF56091">
    <property type="entry name" value="DNA ligase/mRNA capping enzyme, catalytic domain"/>
    <property type="match status" value="1"/>
</dbReference>